<dbReference type="PANTHER" id="PTHR46093:SF3">
    <property type="entry name" value="ACYL-COA-BINDING DOMAIN-CONTAINING PROTEIN 4"/>
    <property type="match status" value="1"/>
</dbReference>
<proteinExistence type="predicted"/>
<organism evidence="4 5">
    <name type="scientific">Rhizophagus irregularis</name>
    <dbReference type="NCBI Taxonomy" id="588596"/>
    <lineage>
        <taxon>Eukaryota</taxon>
        <taxon>Fungi</taxon>
        <taxon>Fungi incertae sedis</taxon>
        <taxon>Mucoromycota</taxon>
        <taxon>Glomeromycotina</taxon>
        <taxon>Glomeromycetes</taxon>
        <taxon>Glomerales</taxon>
        <taxon>Glomeraceae</taxon>
        <taxon>Rhizophagus</taxon>
    </lineage>
</organism>
<comment type="caution">
    <text evidence="4">The sequence shown here is derived from an EMBL/GenBank/DDBJ whole genome shotgun (WGS) entry which is preliminary data.</text>
</comment>
<evidence type="ECO:0000313" key="5">
    <source>
        <dbReference type="Proteomes" id="UP000234323"/>
    </source>
</evidence>
<reference evidence="4 5" key="1">
    <citation type="submission" date="2015-10" db="EMBL/GenBank/DDBJ databases">
        <title>Genome analyses suggest a sexual origin of heterokaryosis in a supposedly ancient asexual fungus.</title>
        <authorList>
            <person name="Ropars J."/>
            <person name="Sedzielewska K."/>
            <person name="Noel J."/>
            <person name="Charron P."/>
            <person name="Farinelli L."/>
            <person name="Marton T."/>
            <person name="Kruger M."/>
            <person name="Pelin A."/>
            <person name="Brachmann A."/>
            <person name="Corradi N."/>
        </authorList>
    </citation>
    <scope>NUCLEOTIDE SEQUENCE [LARGE SCALE GENOMIC DNA]</scope>
    <source>
        <strain evidence="4 5">A4</strain>
    </source>
</reference>
<gene>
    <name evidence="4" type="ORF">RhiirA4_470483</name>
</gene>
<keyword evidence="2" id="KW-0677">Repeat</keyword>
<dbReference type="VEuPathDB" id="FungiDB:FUN_011806"/>
<dbReference type="Gene3D" id="2.120.10.80">
    <property type="entry name" value="Kelch-type beta propeller"/>
    <property type="match status" value="2"/>
</dbReference>
<keyword evidence="5" id="KW-1185">Reference proteome</keyword>
<dbReference type="PANTHER" id="PTHR46093">
    <property type="entry name" value="ACYL-COA-BINDING DOMAIN-CONTAINING PROTEIN 5"/>
    <property type="match status" value="1"/>
</dbReference>
<feature type="signal peptide" evidence="3">
    <location>
        <begin position="1"/>
        <end position="18"/>
    </location>
</feature>
<dbReference type="VEuPathDB" id="FungiDB:RhiirA1_474259"/>
<dbReference type="VEuPathDB" id="FungiDB:RhiirFUN_025857"/>
<keyword evidence="3" id="KW-0732">Signal</keyword>
<name>A0A2I1H1E1_9GLOM</name>
<sequence length="459" mass="52151">MSRYSIFFFVFFSQLIITSPYTLVGRSGHTASYMDNKIYFLGGGTKIYRDGTNDFFYLDVSKPFNLDSTLPIVDLSNDARQIYPHENGVSTICGPNKDTIYLICRASMSYSYRFINNKEWVPGTIFAPEWSSTVCNKNGSYIYTYGSYRYDVKKHAMYMMSITDTTSWNSGLSDLDITNNLGLSILLPDERIAYIGEIIDDFMVFNFNFRNTYIYDTNYGTWENMSTSGIEPSPRISYTAVLTQDGLIIIYGGINDDSPVPDQISVLDTKVNPFTWSIPNIDPAPSSVPFSGHTATLVENYMIIAFGSYHSNTTHDDVFSDQIHMIDVSEKNNYKWVKSFTPSITKTAYPTKSAIIGGTTGGGDTPIRDYMGGLTPGDLQSLKNKRIMFMDQLTSSDGYHLLTWKKLRDKTYPTPKATYPNLFKRLEDSYILSNHRRLIIPINQDDEHLDRTTKSPYCH</sequence>
<dbReference type="Proteomes" id="UP000234323">
    <property type="component" value="Unassembled WGS sequence"/>
</dbReference>
<feature type="chain" id="PRO_5014175072" description="Galactose oxidase" evidence="3">
    <location>
        <begin position="19"/>
        <end position="459"/>
    </location>
</feature>
<dbReference type="InterPro" id="IPR015915">
    <property type="entry name" value="Kelch-typ_b-propeller"/>
</dbReference>
<dbReference type="SUPFAM" id="SSF50965">
    <property type="entry name" value="Galactose oxidase, central domain"/>
    <property type="match status" value="1"/>
</dbReference>
<dbReference type="EMBL" id="LLXI01001253">
    <property type="protein sequence ID" value="PKY52688.1"/>
    <property type="molecule type" value="Genomic_DNA"/>
</dbReference>
<dbReference type="Pfam" id="PF24681">
    <property type="entry name" value="Kelch_KLHDC2_KLHL20_DRC7"/>
    <property type="match status" value="1"/>
</dbReference>
<evidence type="ECO:0000313" key="4">
    <source>
        <dbReference type="EMBL" id="PKY52688.1"/>
    </source>
</evidence>
<keyword evidence="1" id="KW-0880">Kelch repeat</keyword>
<evidence type="ECO:0000256" key="2">
    <source>
        <dbReference type="ARBA" id="ARBA00022737"/>
    </source>
</evidence>
<evidence type="ECO:0000256" key="1">
    <source>
        <dbReference type="ARBA" id="ARBA00022441"/>
    </source>
</evidence>
<dbReference type="InterPro" id="IPR011043">
    <property type="entry name" value="Gal_Oxase/kelch_b-propeller"/>
</dbReference>
<dbReference type="AlphaFoldDB" id="A0A2I1H1E1"/>
<accession>A0A2I1H1E1</accession>
<protein>
    <recommendedName>
        <fullName evidence="6">Galactose oxidase</fullName>
    </recommendedName>
</protein>
<evidence type="ECO:0000256" key="3">
    <source>
        <dbReference type="SAM" id="SignalP"/>
    </source>
</evidence>
<evidence type="ECO:0008006" key="6">
    <source>
        <dbReference type="Google" id="ProtNLM"/>
    </source>
</evidence>